<dbReference type="GO" id="GO:0007156">
    <property type="term" value="P:homophilic cell adhesion via plasma membrane adhesion molecules"/>
    <property type="evidence" value="ECO:0007669"/>
    <property type="project" value="TreeGrafter"/>
</dbReference>
<feature type="domain" description="Ig-like" evidence="5">
    <location>
        <begin position="81"/>
        <end position="174"/>
    </location>
</feature>
<dbReference type="GO" id="GO:0030424">
    <property type="term" value="C:axon"/>
    <property type="evidence" value="ECO:0007669"/>
    <property type="project" value="TreeGrafter"/>
</dbReference>
<dbReference type="InterPro" id="IPR013783">
    <property type="entry name" value="Ig-like_fold"/>
</dbReference>
<dbReference type="AlphaFoldDB" id="A0AAV5W4R1"/>
<dbReference type="GO" id="GO:0043025">
    <property type="term" value="C:neuronal cell body"/>
    <property type="evidence" value="ECO:0007669"/>
    <property type="project" value="TreeGrafter"/>
</dbReference>
<dbReference type="Pfam" id="PF07679">
    <property type="entry name" value="I-set"/>
    <property type="match status" value="2"/>
</dbReference>
<reference evidence="6" key="1">
    <citation type="submission" date="2023-10" db="EMBL/GenBank/DDBJ databases">
        <title>Genome assembly of Pristionchus species.</title>
        <authorList>
            <person name="Yoshida K."/>
            <person name="Sommer R.J."/>
        </authorList>
    </citation>
    <scope>NUCLEOTIDE SEQUENCE</scope>
    <source>
        <strain evidence="6">RS5133</strain>
    </source>
</reference>
<feature type="non-terminal residue" evidence="6">
    <location>
        <position position="1"/>
    </location>
</feature>
<keyword evidence="3" id="KW-0393">Immunoglobulin domain</keyword>
<dbReference type="Proteomes" id="UP001432322">
    <property type="component" value="Unassembled WGS sequence"/>
</dbReference>
<dbReference type="SMART" id="SM00408">
    <property type="entry name" value="IGc2"/>
    <property type="match status" value="2"/>
</dbReference>
<dbReference type="PANTHER" id="PTHR45080:SF8">
    <property type="entry name" value="IG-LIKE DOMAIN-CONTAINING PROTEIN"/>
    <property type="match status" value="1"/>
</dbReference>
<dbReference type="CDD" id="cd00096">
    <property type="entry name" value="Ig"/>
    <property type="match status" value="2"/>
</dbReference>
<protein>
    <recommendedName>
        <fullName evidence="5">Ig-like domain-containing protein</fullName>
    </recommendedName>
</protein>
<sequence length="229" mass="24479">SPSITWHHNGTPLPPAIRCVQTLSPVGASLYKATLVIKEPNADDGGSYKCNAKNPLGETNANINLNFAGGGGDEAAKSRGPTFVGRPRIIPKDGGALIVMECSVKSASVPTARWMKDGVPLSMGGLFHEVFTPLGDSTYLCQLEIRGPSASDAGQYRCNIKNDQGETNANLALNFEAPAEDEEKERKRPSSRSRRSKSPSVKRDKDNTSPRPPSRGPGSRPGSPKKQLK</sequence>
<evidence type="ECO:0000256" key="1">
    <source>
        <dbReference type="ARBA" id="ARBA00022729"/>
    </source>
</evidence>
<dbReference type="SUPFAM" id="SSF48726">
    <property type="entry name" value="Immunoglobulin"/>
    <property type="match status" value="2"/>
</dbReference>
<dbReference type="InterPro" id="IPR003598">
    <property type="entry name" value="Ig_sub2"/>
</dbReference>
<dbReference type="InterPro" id="IPR036179">
    <property type="entry name" value="Ig-like_dom_sf"/>
</dbReference>
<keyword evidence="2" id="KW-1015">Disulfide bond</keyword>
<feature type="non-terminal residue" evidence="6">
    <location>
        <position position="229"/>
    </location>
</feature>
<evidence type="ECO:0000256" key="4">
    <source>
        <dbReference type="SAM" id="MobiDB-lite"/>
    </source>
</evidence>
<dbReference type="PANTHER" id="PTHR45080">
    <property type="entry name" value="CONTACTIN 5"/>
    <property type="match status" value="1"/>
</dbReference>
<dbReference type="GO" id="GO:0005886">
    <property type="term" value="C:plasma membrane"/>
    <property type="evidence" value="ECO:0007669"/>
    <property type="project" value="TreeGrafter"/>
</dbReference>
<dbReference type="InterPro" id="IPR007110">
    <property type="entry name" value="Ig-like_dom"/>
</dbReference>
<dbReference type="GO" id="GO:0008046">
    <property type="term" value="F:axon guidance receptor activity"/>
    <property type="evidence" value="ECO:0007669"/>
    <property type="project" value="TreeGrafter"/>
</dbReference>
<dbReference type="InterPro" id="IPR050958">
    <property type="entry name" value="Cell_Adh-Cytoskel_Orgn"/>
</dbReference>
<dbReference type="GO" id="GO:0050808">
    <property type="term" value="P:synapse organization"/>
    <property type="evidence" value="ECO:0007669"/>
    <property type="project" value="TreeGrafter"/>
</dbReference>
<dbReference type="Gene3D" id="2.60.40.10">
    <property type="entry name" value="Immunoglobulins"/>
    <property type="match status" value="2"/>
</dbReference>
<dbReference type="EMBL" id="BTSY01000004">
    <property type="protein sequence ID" value="GMT25438.1"/>
    <property type="molecule type" value="Genomic_DNA"/>
</dbReference>
<evidence type="ECO:0000259" key="5">
    <source>
        <dbReference type="PROSITE" id="PS50835"/>
    </source>
</evidence>
<dbReference type="InterPro" id="IPR013098">
    <property type="entry name" value="Ig_I-set"/>
</dbReference>
<evidence type="ECO:0000256" key="3">
    <source>
        <dbReference type="ARBA" id="ARBA00023319"/>
    </source>
</evidence>
<feature type="compositionally biased region" description="Low complexity" evidence="4">
    <location>
        <begin position="216"/>
        <end position="229"/>
    </location>
</feature>
<keyword evidence="7" id="KW-1185">Reference proteome</keyword>
<proteinExistence type="predicted"/>
<evidence type="ECO:0000256" key="2">
    <source>
        <dbReference type="ARBA" id="ARBA00023157"/>
    </source>
</evidence>
<feature type="compositionally biased region" description="Basic residues" evidence="4">
    <location>
        <begin position="187"/>
        <end position="197"/>
    </location>
</feature>
<feature type="domain" description="Ig-like" evidence="5">
    <location>
        <begin position="1"/>
        <end position="66"/>
    </location>
</feature>
<evidence type="ECO:0000313" key="6">
    <source>
        <dbReference type="EMBL" id="GMT25438.1"/>
    </source>
</evidence>
<accession>A0AAV5W4R1</accession>
<dbReference type="PROSITE" id="PS50835">
    <property type="entry name" value="IG_LIKE"/>
    <property type="match status" value="2"/>
</dbReference>
<feature type="region of interest" description="Disordered" evidence="4">
    <location>
        <begin position="173"/>
        <end position="229"/>
    </location>
</feature>
<keyword evidence="1" id="KW-0732">Signal</keyword>
<name>A0AAV5W4R1_9BILA</name>
<organism evidence="6 7">
    <name type="scientific">Pristionchus fissidentatus</name>
    <dbReference type="NCBI Taxonomy" id="1538716"/>
    <lineage>
        <taxon>Eukaryota</taxon>
        <taxon>Metazoa</taxon>
        <taxon>Ecdysozoa</taxon>
        <taxon>Nematoda</taxon>
        <taxon>Chromadorea</taxon>
        <taxon>Rhabditida</taxon>
        <taxon>Rhabditina</taxon>
        <taxon>Diplogasteromorpha</taxon>
        <taxon>Diplogasteroidea</taxon>
        <taxon>Neodiplogasteridae</taxon>
        <taxon>Pristionchus</taxon>
    </lineage>
</organism>
<comment type="caution">
    <text evidence="6">The sequence shown here is derived from an EMBL/GenBank/DDBJ whole genome shotgun (WGS) entry which is preliminary data.</text>
</comment>
<evidence type="ECO:0000313" key="7">
    <source>
        <dbReference type="Proteomes" id="UP001432322"/>
    </source>
</evidence>
<gene>
    <name evidence="6" type="ORF">PFISCL1PPCAC_16736</name>
</gene>